<sequence length="90" mass="9935">MVMMTLVAHMIEANVMNHATDQIQTAMMTLVVHVMEANMMTAMGQLSAAMVDTKISQTEAMGLVENQPWEALQVNAANQPWEALQALMMI</sequence>
<keyword evidence="2" id="KW-1185">Reference proteome</keyword>
<protein>
    <submittedName>
        <fullName evidence="1">Uncharacterized protein</fullName>
    </submittedName>
</protein>
<comment type="caution">
    <text evidence="1">The sequence shown here is derived from an EMBL/GenBank/DDBJ whole genome shotgun (WGS) entry which is preliminary data.</text>
</comment>
<dbReference type="Proteomes" id="UP000794436">
    <property type="component" value="Unassembled WGS sequence"/>
</dbReference>
<dbReference type="AlphaFoldDB" id="A0A8K1C7E2"/>
<reference evidence="1" key="1">
    <citation type="submission" date="2019-03" db="EMBL/GenBank/DDBJ databases">
        <title>Long read genome sequence of the mycoparasitic Pythium oligandrum ATCC 38472 isolated from sugarbeet rhizosphere.</title>
        <authorList>
            <person name="Gaulin E."/>
        </authorList>
    </citation>
    <scope>NUCLEOTIDE SEQUENCE</scope>
    <source>
        <strain evidence="1">ATCC 38472_TT</strain>
    </source>
</reference>
<evidence type="ECO:0000313" key="2">
    <source>
        <dbReference type="Proteomes" id="UP000794436"/>
    </source>
</evidence>
<accession>A0A8K1C7E2</accession>
<evidence type="ECO:0000313" key="1">
    <source>
        <dbReference type="EMBL" id="TMW57820.1"/>
    </source>
</evidence>
<name>A0A8K1C7E2_PYTOL</name>
<proteinExistence type="predicted"/>
<gene>
    <name evidence="1" type="ORF">Poli38472_014423</name>
</gene>
<dbReference type="EMBL" id="SPLM01000114">
    <property type="protein sequence ID" value="TMW57820.1"/>
    <property type="molecule type" value="Genomic_DNA"/>
</dbReference>
<organism evidence="1 2">
    <name type="scientific">Pythium oligandrum</name>
    <name type="common">Mycoparasitic fungus</name>
    <dbReference type="NCBI Taxonomy" id="41045"/>
    <lineage>
        <taxon>Eukaryota</taxon>
        <taxon>Sar</taxon>
        <taxon>Stramenopiles</taxon>
        <taxon>Oomycota</taxon>
        <taxon>Peronosporomycetes</taxon>
        <taxon>Pythiales</taxon>
        <taxon>Pythiaceae</taxon>
        <taxon>Pythium</taxon>
    </lineage>
</organism>